<reference evidence="1" key="1">
    <citation type="submission" date="2007-07" db="EMBL/GenBank/DDBJ databases">
        <title>PCAP assembly of the Caenorhabditis remanei genome.</title>
        <authorList>
            <consortium name="The Caenorhabditis remanei Sequencing Consortium"/>
            <person name="Wilson R.K."/>
        </authorList>
    </citation>
    <scope>NUCLEOTIDE SEQUENCE [LARGE SCALE GENOMIC DNA]</scope>
    <source>
        <strain evidence="1">PB4641</strain>
    </source>
</reference>
<dbReference type="eggNOG" id="ENOG502TKHU">
    <property type="taxonomic scope" value="Eukaryota"/>
</dbReference>
<dbReference type="Pfam" id="PF12078">
    <property type="entry name" value="DUF3557"/>
    <property type="match status" value="1"/>
</dbReference>
<sequence length="314" mass="36141">MTSKLSYPGLRSVLERLEPVKRIHITSRSSTIQRFDKSIPIHFQNIHFDANGLTLNNVSIHHTMNEISFLWNYITICKQNAFDEIQKENIPEYYLGGRSNIYVDQLRFRGVSSDLALPMGARLITNEVVTRCWCFDKILTIIDPDCFPLKRLTLKVRNPNIFEHPVVISTENLTIEVSTSVNTRRSIDYRKLRNKNVIVERGVLLTNLFVNLINNWKESEKEIGTKYVFNGPQNSSNIDRLLSELGRRFNEFLCSGIIFGPPRFSIPINKTSAIKIYVIDAHGSTINKSLVLEVAAAERSNPCYYRGIHSRFNF</sequence>
<dbReference type="PANTHER" id="PTHR31379">
    <property type="entry name" value="F-BOX C PROTEIN-RELATED-RELATED"/>
    <property type="match status" value="1"/>
</dbReference>
<evidence type="ECO:0008006" key="3">
    <source>
        <dbReference type="Google" id="ProtNLM"/>
    </source>
</evidence>
<gene>
    <name evidence="1" type="ORF">CRE_17974</name>
</gene>
<dbReference type="InParanoid" id="E3MDT9"/>
<dbReference type="PANTHER" id="PTHR31379:SF1">
    <property type="entry name" value="F-BOX C PROTEIN-RELATED"/>
    <property type="match status" value="1"/>
</dbReference>
<dbReference type="AlphaFoldDB" id="E3MDT9"/>
<dbReference type="HOGENOM" id="CLU_042576_3_1_1"/>
<dbReference type="FunCoup" id="E3MDT9">
    <property type="interactions" value="546"/>
</dbReference>
<protein>
    <recommendedName>
        <fullName evidence="3">F-box associated domain-containing protein</fullName>
    </recommendedName>
</protein>
<evidence type="ECO:0000313" key="2">
    <source>
        <dbReference type="Proteomes" id="UP000008281"/>
    </source>
</evidence>
<evidence type="ECO:0000313" key="1">
    <source>
        <dbReference type="EMBL" id="EFO99217.1"/>
    </source>
</evidence>
<dbReference type="InterPro" id="IPR021942">
    <property type="entry name" value="DUF3557"/>
</dbReference>
<dbReference type="Proteomes" id="UP000008281">
    <property type="component" value="Unassembled WGS sequence"/>
</dbReference>
<dbReference type="EMBL" id="DS268437">
    <property type="protein sequence ID" value="EFO99217.1"/>
    <property type="molecule type" value="Genomic_DNA"/>
</dbReference>
<name>E3MDT9_CAERE</name>
<proteinExistence type="predicted"/>
<keyword evidence="2" id="KW-1185">Reference proteome</keyword>
<accession>E3MDT9</accession>
<organism evidence="2">
    <name type="scientific">Caenorhabditis remanei</name>
    <name type="common">Caenorhabditis vulgaris</name>
    <dbReference type="NCBI Taxonomy" id="31234"/>
    <lineage>
        <taxon>Eukaryota</taxon>
        <taxon>Metazoa</taxon>
        <taxon>Ecdysozoa</taxon>
        <taxon>Nematoda</taxon>
        <taxon>Chromadorea</taxon>
        <taxon>Rhabditida</taxon>
        <taxon>Rhabditina</taxon>
        <taxon>Rhabditomorpha</taxon>
        <taxon>Rhabditoidea</taxon>
        <taxon>Rhabditidae</taxon>
        <taxon>Peloderinae</taxon>
        <taxon>Caenorhabditis</taxon>
    </lineage>
</organism>